<dbReference type="RefSeq" id="WP_181339807.1">
    <property type="nucleotide sequence ID" value="NZ_JAAKDE010000014.1"/>
</dbReference>
<dbReference type="InterPro" id="IPR011330">
    <property type="entry name" value="Glyco_hydro/deAcase_b/a-brl"/>
</dbReference>
<dbReference type="Gene3D" id="3.20.20.370">
    <property type="entry name" value="Glycoside hydrolase/deacetylase"/>
    <property type="match status" value="1"/>
</dbReference>
<dbReference type="PANTHER" id="PTHR10587">
    <property type="entry name" value="GLYCOSYL TRANSFERASE-RELATED"/>
    <property type="match status" value="1"/>
</dbReference>
<dbReference type="GO" id="GO:0016020">
    <property type="term" value="C:membrane"/>
    <property type="evidence" value="ECO:0007669"/>
    <property type="project" value="TreeGrafter"/>
</dbReference>
<feature type="compositionally biased region" description="Basic and acidic residues" evidence="1">
    <location>
        <begin position="247"/>
        <end position="263"/>
    </location>
</feature>
<organism evidence="3 4">
    <name type="scientific">Capillibacterium thermochitinicola</name>
    <dbReference type="NCBI Taxonomy" id="2699427"/>
    <lineage>
        <taxon>Bacteria</taxon>
        <taxon>Bacillati</taxon>
        <taxon>Bacillota</taxon>
        <taxon>Capillibacterium</taxon>
    </lineage>
</organism>
<protein>
    <submittedName>
        <fullName evidence="3">Polysaccharide deacetylase family protein</fullName>
    </submittedName>
</protein>
<dbReference type="EMBL" id="JAAKDE010000014">
    <property type="protein sequence ID" value="MBA2133346.1"/>
    <property type="molecule type" value="Genomic_DNA"/>
</dbReference>
<evidence type="ECO:0000259" key="2">
    <source>
        <dbReference type="PROSITE" id="PS51677"/>
    </source>
</evidence>
<accession>A0A8J6I0S4</accession>
<dbReference type="PROSITE" id="PS51677">
    <property type="entry name" value="NODB"/>
    <property type="match status" value="1"/>
</dbReference>
<dbReference type="AlphaFoldDB" id="A0A8J6I0S4"/>
<reference evidence="3" key="1">
    <citation type="submission" date="2020-06" db="EMBL/GenBank/DDBJ databases">
        <title>Novel chitinolytic bacterium.</title>
        <authorList>
            <person name="Ungkulpasvich U."/>
            <person name="Kosugi A."/>
            <person name="Uke A."/>
        </authorList>
    </citation>
    <scope>NUCLEOTIDE SEQUENCE</scope>
    <source>
        <strain evidence="3">UUS1-1</strain>
    </source>
</reference>
<evidence type="ECO:0000313" key="4">
    <source>
        <dbReference type="Proteomes" id="UP000657177"/>
    </source>
</evidence>
<dbReference type="Proteomes" id="UP000657177">
    <property type="component" value="Unassembled WGS sequence"/>
</dbReference>
<sequence>MRIYYFSRWKALGLGLLAAFVFWYFSHPVVLRRTALQVAVLLGQRIIPIYAVGTDEKKIAISFDATWGADQTPDLLRILRENQVRTTFFLCGLWVEKYPEMVKRIAAEGHEVGNHSYTHPHMNSLSEREIAHELNRTHHLIKELTGQSPTLFRPPFGEYNNKVIETARACGYTTIIWDVDSLDWKDLTAEAMLDRILKRIKPGSIVLFHNAGKNTPQALARLLPILKGQGFSIVPISELLHKGETYTDHTGRQFPKPRMEQSKPPEGGI</sequence>
<evidence type="ECO:0000256" key="1">
    <source>
        <dbReference type="SAM" id="MobiDB-lite"/>
    </source>
</evidence>
<dbReference type="Pfam" id="PF01522">
    <property type="entry name" value="Polysacc_deac_1"/>
    <property type="match status" value="1"/>
</dbReference>
<keyword evidence="4" id="KW-1185">Reference proteome</keyword>
<dbReference type="SUPFAM" id="SSF88713">
    <property type="entry name" value="Glycoside hydrolase/deacetylase"/>
    <property type="match status" value="1"/>
</dbReference>
<dbReference type="CDD" id="cd10917">
    <property type="entry name" value="CE4_NodB_like_6s_7s"/>
    <property type="match status" value="1"/>
</dbReference>
<feature type="domain" description="NodB homology" evidence="2">
    <location>
        <begin position="57"/>
        <end position="234"/>
    </location>
</feature>
<dbReference type="InterPro" id="IPR050248">
    <property type="entry name" value="Polysacc_deacetylase_ArnD"/>
</dbReference>
<name>A0A8J6I0S4_9FIRM</name>
<proteinExistence type="predicted"/>
<dbReference type="GO" id="GO:0016810">
    <property type="term" value="F:hydrolase activity, acting on carbon-nitrogen (but not peptide) bonds"/>
    <property type="evidence" value="ECO:0007669"/>
    <property type="project" value="InterPro"/>
</dbReference>
<dbReference type="InterPro" id="IPR002509">
    <property type="entry name" value="NODB_dom"/>
</dbReference>
<feature type="region of interest" description="Disordered" evidence="1">
    <location>
        <begin position="247"/>
        <end position="269"/>
    </location>
</feature>
<dbReference type="GO" id="GO:0005975">
    <property type="term" value="P:carbohydrate metabolic process"/>
    <property type="evidence" value="ECO:0007669"/>
    <property type="project" value="InterPro"/>
</dbReference>
<evidence type="ECO:0000313" key="3">
    <source>
        <dbReference type="EMBL" id="MBA2133346.1"/>
    </source>
</evidence>
<dbReference type="PANTHER" id="PTHR10587:SF128">
    <property type="entry name" value="POLYSACCHARIDE DEACETYLASE PDAB-RELATED"/>
    <property type="match status" value="1"/>
</dbReference>
<gene>
    <name evidence="3" type="ORF">G5B42_07290</name>
</gene>
<comment type="caution">
    <text evidence="3">The sequence shown here is derived from an EMBL/GenBank/DDBJ whole genome shotgun (WGS) entry which is preliminary data.</text>
</comment>